<protein>
    <submittedName>
        <fullName evidence="1">Uncharacterized protein</fullName>
    </submittedName>
</protein>
<organism evidence="1">
    <name type="scientific">Pithovirus LCDPAC01</name>
    <dbReference type="NCBI Taxonomy" id="2506600"/>
    <lineage>
        <taxon>Viruses</taxon>
        <taxon>Pithoviruses</taxon>
    </lineage>
</organism>
<name>A0A481YP53_9VIRU</name>
<sequence length="191" mass="22173">MIEKKNGPSMNDEDSYTGFLVKKRPKYLVNIRDTLVKFGLKRGDLVKFEGYCGYRNEGTMIYDGKNIIELEFDHDEYGHIPSSFHVITEFLPRYWEQIKHNSYVWFDTSLLDISIEDVKIYKGTPYVDFDGYDGKVYYIMMGEFKSSFLSVLFGEKQGVKLFGNYDMLDLGPLTYLPPGANRENVIVTTDI</sequence>
<accession>A0A481YP53</accession>
<dbReference type="EMBL" id="MK500289">
    <property type="protein sequence ID" value="QBK84724.1"/>
    <property type="molecule type" value="Genomic_DNA"/>
</dbReference>
<gene>
    <name evidence="1" type="ORF">LCDPAC01_02050</name>
</gene>
<evidence type="ECO:0000313" key="1">
    <source>
        <dbReference type="EMBL" id="QBK84724.1"/>
    </source>
</evidence>
<proteinExistence type="predicted"/>
<reference evidence="1" key="1">
    <citation type="journal article" date="2019" name="MBio">
        <title>Virus Genomes from Deep Sea Sediments Expand the Ocean Megavirome and Support Independent Origins of Viral Gigantism.</title>
        <authorList>
            <person name="Backstrom D."/>
            <person name="Yutin N."/>
            <person name="Jorgensen S.L."/>
            <person name="Dharamshi J."/>
            <person name="Homa F."/>
            <person name="Zaremba-Niedwiedzka K."/>
            <person name="Spang A."/>
            <person name="Wolf Y.I."/>
            <person name="Koonin E.V."/>
            <person name="Ettema T.J."/>
        </authorList>
    </citation>
    <scope>NUCLEOTIDE SEQUENCE</scope>
</reference>